<name>A0A090N6E5_AFIFE</name>
<evidence type="ECO:0000256" key="1">
    <source>
        <dbReference type="SAM" id="MobiDB-lite"/>
    </source>
</evidence>
<feature type="region of interest" description="Disordered" evidence="1">
    <location>
        <begin position="1"/>
        <end position="22"/>
    </location>
</feature>
<keyword evidence="3" id="KW-1185">Reference proteome</keyword>
<comment type="caution">
    <text evidence="2">The sequence shown here is derived from an EMBL/GenBank/DDBJ whole genome shotgun (WGS) entry which is preliminary data.</text>
</comment>
<dbReference type="AlphaFoldDB" id="A0A090N6E5"/>
<gene>
    <name evidence="2" type="ORF">BN961_00083</name>
</gene>
<protein>
    <submittedName>
        <fullName evidence="2">Uncharacterized protein</fullName>
    </submittedName>
</protein>
<accession>A0A090N6E5</accession>
<evidence type="ECO:0000313" key="2">
    <source>
        <dbReference type="EMBL" id="CEG06713.1"/>
    </source>
</evidence>
<evidence type="ECO:0000313" key="3">
    <source>
        <dbReference type="Proteomes" id="UP000035762"/>
    </source>
</evidence>
<reference evidence="2 3" key="1">
    <citation type="journal article" date="2014" name="Genome Announc.">
        <title>Genome Sequence of Afipia felis Strain 76713, Isolated in Hospital Water Using an Amoeba Co-Culture Procedure.</title>
        <authorList>
            <person name="Benamar S."/>
            <person name="La Scola B."/>
            <person name="Croce O."/>
        </authorList>
    </citation>
    <scope>NUCLEOTIDE SEQUENCE [LARGE SCALE GENOMIC DNA]</scope>
    <source>
        <strain evidence="2 3">76713</strain>
    </source>
</reference>
<organism evidence="2 3">
    <name type="scientific">Afipia felis</name>
    <name type="common">Cat scratch disease bacillus</name>
    <dbReference type="NCBI Taxonomy" id="1035"/>
    <lineage>
        <taxon>Bacteria</taxon>
        <taxon>Pseudomonadati</taxon>
        <taxon>Pseudomonadota</taxon>
        <taxon>Alphaproteobacteria</taxon>
        <taxon>Hyphomicrobiales</taxon>
        <taxon>Nitrobacteraceae</taxon>
        <taxon>Afipia</taxon>
    </lineage>
</organism>
<sequence length="76" mass="8083">MPSLSVIGLPCGNRDSGVTSKRSMPSALQSRCASSNSLSDFEIQTALRRPCIQLSKMIAADSRPLPTPVPSPIMKP</sequence>
<dbReference type="Proteomes" id="UP000035762">
    <property type="component" value="Unassembled WGS sequence"/>
</dbReference>
<proteinExistence type="predicted"/>
<dbReference type="EMBL" id="CCAZ020000001">
    <property type="protein sequence ID" value="CEG06713.1"/>
    <property type="molecule type" value="Genomic_DNA"/>
</dbReference>